<dbReference type="HOGENOM" id="CLU_657308_0_0_1"/>
<dbReference type="AlphaFoldDB" id="A0A0D0BEG1"/>
<proteinExistence type="predicted"/>
<dbReference type="OrthoDB" id="3041043at2759"/>
<evidence type="ECO:0000256" key="1">
    <source>
        <dbReference type="SAM" id="MobiDB-lite"/>
    </source>
</evidence>
<keyword evidence="3" id="KW-1185">Reference proteome</keyword>
<evidence type="ECO:0000313" key="2">
    <source>
        <dbReference type="EMBL" id="KIK62175.1"/>
    </source>
</evidence>
<dbReference type="EMBL" id="KN834768">
    <property type="protein sequence ID" value="KIK62175.1"/>
    <property type="molecule type" value="Genomic_DNA"/>
</dbReference>
<accession>A0A0D0BEG1</accession>
<feature type="compositionally biased region" description="Low complexity" evidence="1">
    <location>
        <begin position="148"/>
        <end position="175"/>
    </location>
</feature>
<dbReference type="Proteomes" id="UP000053593">
    <property type="component" value="Unassembled WGS sequence"/>
</dbReference>
<protein>
    <submittedName>
        <fullName evidence="2">Uncharacterized protein</fullName>
    </submittedName>
</protein>
<sequence>MSVQAPPSPLAALPFPQIVAPPSLLESVITSIPPDPLLSLLSFPDLCSLSMVSVTCHAEVCTFCLRAFKPENVLVDFFALSDIPSFLELLICVSLFFLRIWAGGFAFYVYDSDLDLFCALTWCGIVGSWLEEHGFLFRPTSKQHAPFSSDYSRISTRSPSSPSSSTTSSHSSSPSYDSAEIVQVWSFSASDGSRPVQLMATIHSPVASILSFHSTCVLNFFNHRTAYSLYPWLTFWESVNISLYADGTPSPSVTAAIQKWSVRGFPAVLHPPLDRVLSATSDILLSSTRWVGDCHCWVVHFGFASGLHPLLDDVCTNSWKIHYGRYRAKLLHAPLFGFAPSSTGSPSIFCMSPDKNSSLHSILSHFHSAVLHSSTLLSCLSEFHFPGHTSDHRALSFTQCIFLVFEHDSPPHLASPSVAQQLYSFFLLLLSDQLPACLIESSIFFQRPGDVSPSLEVVLRLPYDLNQRIDYCELRHWLDYLEWCSVYITLCTPV</sequence>
<reference evidence="2 3" key="1">
    <citation type="submission" date="2014-04" db="EMBL/GenBank/DDBJ databases">
        <title>Evolutionary Origins and Diversification of the Mycorrhizal Mutualists.</title>
        <authorList>
            <consortium name="DOE Joint Genome Institute"/>
            <consortium name="Mycorrhizal Genomics Consortium"/>
            <person name="Kohler A."/>
            <person name="Kuo A."/>
            <person name="Nagy L.G."/>
            <person name="Floudas D."/>
            <person name="Copeland A."/>
            <person name="Barry K.W."/>
            <person name="Cichocki N."/>
            <person name="Veneault-Fourrey C."/>
            <person name="LaButti K."/>
            <person name="Lindquist E.A."/>
            <person name="Lipzen A."/>
            <person name="Lundell T."/>
            <person name="Morin E."/>
            <person name="Murat C."/>
            <person name="Riley R."/>
            <person name="Ohm R."/>
            <person name="Sun H."/>
            <person name="Tunlid A."/>
            <person name="Henrissat B."/>
            <person name="Grigoriev I.V."/>
            <person name="Hibbett D.S."/>
            <person name="Martin F."/>
        </authorList>
    </citation>
    <scope>NUCLEOTIDE SEQUENCE [LARGE SCALE GENOMIC DNA]</scope>
    <source>
        <strain evidence="2 3">FD-317 M1</strain>
    </source>
</reference>
<evidence type="ECO:0000313" key="3">
    <source>
        <dbReference type="Proteomes" id="UP000053593"/>
    </source>
</evidence>
<organism evidence="2 3">
    <name type="scientific">Collybiopsis luxurians FD-317 M1</name>
    <dbReference type="NCBI Taxonomy" id="944289"/>
    <lineage>
        <taxon>Eukaryota</taxon>
        <taxon>Fungi</taxon>
        <taxon>Dikarya</taxon>
        <taxon>Basidiomycota</taxon>
        <taxon>Agaricomycotina</taxon>
        <taxon>Agaricomycetes</taxon>
        <taxon>Agaricomycetidae</taxon>
        <taxon>Agaricales</taxon>
        <taxon>Marasmiineae</taxon>
        <taxon>Omphalotaceae</taxon>
        <taxon>Collybiopsis</taxon>
        <taxon>Collybiopsis luxurians</taxon>
    </lineage>
</organism>
<name>A0A0D0BEG1_9AGAR</name>
<gene>
    <name evidence="2" type="ORF">GYMLUDRAFT_242863</name>
</gene>
<feature type="region of interest" description="Disordered" evidence="1">
    <location>
        <begin position="142"/>
        <end position="175"/>
    </location>
</feature>